<dbReference type="CDD" id="cd06223">
    <property type="entry name" value="PRTases_typeI"/>
    <property type="match status" value="1"/>
</dbReference>
<dbReference type="Gene3D" id="3.40.50.2020">
    <property type="match status" value="1"/>
</dbReference>
<organism evidence="2 3">
    <name type="scientific">Roseovarius pacificus</name>
    <dbReference type="NCBI Taxonomy" id="337701"/>
    <lineage>
        <taxon>Bacteria</taxon>
        <taxon>Pseudomonadati</taxon>
        <taxon>Pseudomonadota</taxon>
        <taxon>Alphaproteobacteria</taxon>
        <taxon>Rhodobacterales</taxon>
        <taxon>Roseobacteraceae</taxon>
        <taxon>Roseovarius</taxon>
    </lineage>
</organism>
<evidence type="ECO:0000313" key="2">
    <source>
        <dbReference type="EMBL" id="SHK93357.1"/>
    </source>
</evidence>
<evidence type="ECO:0000259" key="1">
    <source>
        <dbReference type="Pfam" id="PF00156"/>
    </source>
</evidence>
<sequence>MTIYQDREDAARQVLEALPPLMDDDIVVLALPRGGVPIGAVIARALNVPLDLLLVRKVGAPQNPELAIGAVTGPGNDGLVVNESVAQLYGLTREDVARLAEPELDELERRRQAYLGQRPKVPVRGKTVILVDDGIATGTTVRSALVALRQQRPKRIILAVPVACADVLADLENQVDRIVCPEPHLHFGAVGGAYRVFDQVADSMVIDLMQQDFAT</sequence>
<dbReference type="RefSeq" id="WP_073031344.1">
    <property type="nucleotide sequence ID" value="NZ_BMLR01000001.1"/>
</dbReference>
<dbReference type="STRING" id="337701.SAMN05444398_10118"/>
<evidence type="ECO:0000313" key="3">
    <source>
        <dbReference type="Proteomes" id="UP000183974"/>
    </source>
</evidence>
<feature type="domain" description="Phosphoribosyltransferase" evidence="1">
    <location>
        <begin position="7"/>
        <end position="180"/>
    </location>
</feature>
<dbReference type="InterPro" id="IPR000836">
    <property type="entry name" value="PRTase_dom"/>
</dbReference>
<dbReference type="OrthoDB" id="9810066at2"/>
<dbReference type="SUPFAM" id="SSF53271">
    <property type="entry name" value="PRTase-like"/>
    <property type="match status" value="1"/>
</dbReference>
<dbReference type="Proteomes" id="UP000183974">
    <property type="component" value="Unassembled WGS sequence"/>
</dbReference>
<dbReference type="GO" id="GO:0016740">
    <property type="term" value="F:transferase activity"/>
    <property type="evidence" value="ECO:0007669"/>
    <property type="project" value="UniProtKB-KW"/>
</dbReference>
<dbReference type="AlphaFoldDB" id="A0A1M6WI14"/>
<keyword evidence="2" id="KW-0808">Transferase</keyword>
<gene>
    <name evidence="2" type="ORF">SAMN05444398_10118</name>
</gene>
<name>A0A1M6WI14_9RHOB</name>
<dbReference type="EMBL" id="FRBR01000001">
    <property type="protein sequence ID" value="SHK93357.1"/>
    <property type="molecule type" value="Genomic_DNA"/>
</dbReference>
<protein>
    <submittedName>
        <fullName evidence="2">Putative phosphoribosyl transferase</fullName>
    </submittedName>
</protein>
<reference evidence="2 3" key="1">
    <citation type="submission" date="2016-11" db="EMBL/GenBank/DDBJ databases">
        <authorList>
            <person name="Jaros S."/>
            <person name="Januszkiewicz K."/>
            <person name="Wedrychowicz H."/>
        </authorList>
    </citation>
    <scope>NUCLEOTIDE SEQUENCE [LARGE SCALE GENOMIC DNA]</scope>
    <source>
        <strain evidence="2 3">DSM 29589</strain>
    </source>
</reference>
<proteinExistence type="predicted"/>
<accession>A0A1M6WI14</accession>
<keyword evidence="3" id="KW-1185">Reference proteome</keyword>
<dbReference type="Gene3D" id="3.30.1310.20">
    <property type="entry name" value="PRTase-like"/>
    <property type="match status" value="1"/>
</dbReference>
<dbReference type="InterPro" id="IPR029057">
    <property type="entry name" value="PRTase-like"/>
</dbReference>
<dbReference type="Pfam" id="PF00156">
    <property type="entry name" value="Pribosyltran"/>
    <property type="match status" value="1"/>
</dbReference>